<gene>
    <name evidence="1" type="ORF">Vretimale_9003</name>
</gene>
<protein>
    <submittedName>
        <fullName evidence="1">Uncharacterized protein</fullName>
    </submittedName>
</protein>
<proteinExistence type="predicted"/>
<name>A0A8J4GCD3_9CHLO</name>
<evidence type="ECO:0000313" key="1">
    <source>
        <dbReference type="EMBL" id="GIM04416.1"/>
    </source>
</evidence>
<dbReference type="Proteomes" id="UP000722791">
    <property type="component" value="Unassembled WGS sequence"/>
</dbReference>
<comment type="caution">
    <text evidence="1">The sequence shown here is derived from an EMBL/GenBank/DDBJ whole genome shotgun (WGS) entry which is preliminary data.</text>
</comment>
<organism evidence="1 2">
    <name type="scientific">Volvox reticuliferus</name>
    <dbReference type="NCBI Taxonomy" id="1737510"/>
    <lineage>
        <taxon>Eukaryota</taxon>
        <taxon>Viridiplantae</taxon>
        <taxon>Chlorophyta</taxon>
        <taxon>core chlorophytes</taxon>
        <taxon>Chlorophyceae</taxon>
        <taxon>CS clade</taxon>
        <taxon>Chlamydomonadales</taxon>
        <taxon>Volvocaceae</taxon>
        <taxon>Volvox</taxon>
    </lineage>
</organism>
<evidence type="ECO:0000313" key="2">
    <source>
        <dbReference type="Proteomes" id="UP000722791"/>
    </source>
</evidence>
<accession>A0A8J4GCD3</accession>
<dbReference type="EMBL" id="BNCQ01000016">
    <property type="protein sequence ID" value="GIM04416.1"/>
    <property type="molecule type" value="Genomic_DNA"/>
</dbReference>
<dbReference type="AlphaFoldDB" id="A0A8J4GCD3"/>
<sequence>MFVATFGDATLTAAAAAAAAEVGAAAASVLTGKPPVADWRTGDGGCDGVLRPVSLLAARSCGGAQGVLALVPLPAPSTGVGAVVVDVRPATHMAAAARALTPLPYEASGAGAPDETTRPNFSQLPTARAAAAAAAAAAATADTAAEAYVGLPAGARAASSAAISAAAAAAAAAPKPTARAGLLPLLPARHSCES</sequence>
<reference evidence="1" key="1">
    <citation type="journal article" date="2021" name="Proc. Natl. Acad. Sci. U.S.A.">
        <title>Three genomes in the algal genus Volvox reveal the fate of a haploid sex-determining region after a transition to homothallism.</title>
        <authorList>
            <person name="Yamamoto K."/>
            <person name="Hamaji T."/>
            <person name="Kawai-Toyooka H."/>
            <person name="Matsuzaki R."/>
            <person name="Takahashi F."/>
            <person name="Nishimura Y."/>
            <person name="Kawachi M."/>
            <person name="Noguchi H."/>
            <person name="Minakuchi Y."/>
            <person name="Umen J.G."/>
            <person name="Toyoda A."/>
            <person name="Nozaki H."/>
        </authorList>
    </citation>
    <scope>NUCLEOTIDE SEQUENCE</scope>
    <source>
        <strain evidence="1">NIES-3785</strain>
    </source>
</reference>